<keyword evidence="3" id="KW-1185">Reference proteome</keyword>
<feature type="signal peptide" evidence="1">
    <location>
        <begin position="1"/>
        <end position="21"/>
    </location>
</feature>
<dbReference type="RefSeq" id="WP_048860698.1">
    <property type="nucleotide sequence ID" value="NZ_BANB01000165.1"/>
</dbReference>
<proteinExistence type="predicted"/>
<dbReference type="AlphaFoldDB" id="A0A0D6P7G3"/>
<dbReference type="Proteomes" id="UP000032680">
    <property type="component" value="Unassembled WGS sequence"/>
</dbReference>
<accession>A0A0D6P7G3</accession>
<comment type="caution">
    <text evidence="2">The sequence shown here is derived from an EMBL/GenBank/DDBJ whole genome shotgun (WGS) entry which is preliminary data.</text>
</comment>
<sequence length="76" mass="7452">MTRTTIIAAAILALSAGSALAQSAGPFEAAGSWHGIDGNRASIWVPAVAPQTAHGVVVAPSPGQYAANASSGIAIR</sequence>
<feature type="chain" id="PRO_5002309934" evidence="1">
    <location>
        <begin position="22"/>
        <end position="76"/>
    </location>
</feature>
<keyword evidence="1" id="KW-0732">Signal</keyword>
<evidence type="ECO:0000256" key="1">
    <source>
        <dbReference type="SAM" id="SignalP"/>
    </source>
</evidence>
<organism evidence="2 3">
    <name type="scientific">Acidisphaera rubrifaciens HS-AP3</name>
    <dbReference type="NCBI Taxonomy" id="1231350"/>
    <lineage>
        <taxon>Bacteria</taxon>
        <taxon>Pseudomonadati</taxon>
        <taxon>Pseudomonadota</taxon>
        <taxon>Alphaproteobacteria</taxon>
        <taxon>Acetobacterales</taxon>
        <taxon>Acetobacteraceae</taxon>
        <taxon>Acidisphaera</taxon>
    </lineage>
</organism>
<gene>
    <name evidence="2" type="ORF">Asru_0165_22</name>
</gene>
<protein>
    <submittedName>
        <fullName evidence="2">Uncharacterized protein</fullName>
    </submittedName>
</protein>
<evidence type="ECO:0000313" key="3">
    <source>
        <dbReference type="Proteomes" id="UP000032680"/>
    </source>
</evidence>
<dbReference type="EMBL" id="BANB01000165">
    <property type="protein sequence ID" value="GAN76814.1"/>
    <property type="molecule type" value="Genomic_DNA"/>
</dbReference>
<evidence type="ECO:0000313" key="2">
    <source>
        <dbReference type="EMBL" id="GAN76814.1"/>
    </source>
</evidence>
<reference evidence="2 3" key="1">
    <citation type="submission" date="2012-11" db="EMBL/GenBank/DDBJ databases">
        <title>Whole genome sequence of Acidisphaera rubrifaciens HS-AP3.</title>
        <authorList>
            <person name="Azuma Y."/>
            <person name="Higashiura N."/>
            <person name="Hirakawa H."/>
            <person name="Matsushita K."/>
        </authorList>
    </citation>
    <scope>NUCLEOTIDE SEQUENCE [LARGE SCALE GENOMIC DNA]</scope>
    <source>
        <strain evidence="2 3">HS-AP3</strain>
    </source>
</reference>
<name>A0A0D6P7G3_9PROT</name>